<dbReference type="Gene3D" id="3.30.420.10">
    <property type="entry name" value="Ribonuclease H-like superfamily/Ribonuclease H"/>
    <property type="match status" value="1"/>
</dbReference>
<dbReference type="KEGG" id="alam:RT761_00483"/>
<protein>
    <recommendedName>
        <fullName evidence="1">Integrase catalytic domain-containing protein</fullName>
    </recommendedName>
</protein>
<dbReference type="Proteomes" id="UP000594463">
    <property type="component" value="Chromosome"/>
</dbReference>
<name>A0A7T1AJW5_ATRLM</name>
<dbReference type="Pfam" id="PF13333">
    <property type="entry name" value="rve_2"/>
    <property type="match status" value="1"/>
</dbReference>
<dbReference type="InterPro" id="IPR036397">
    <property type="entry name" value="RNaseH_sf"/>
</dbReference>
<dbReference type="GO" id="GO:0015074">
    <property type="term" value="P:DNA integration"/>
    <property type="evidence" value="ECO:0007669"/>
    <property type="project" value="InterPro"/>
</dbReference>
<dbReference type="AlphaFoldDB" id="A0A7T1AJW5"/>
<proteinExistence type="predicted"/>
<dbReference type="NCBIfam" id="NF033516">
    <property type="entry name" value="transpos_IS3"/>
    <property type="match status" value="1"/>
</dbReference>
<gene>
    <name evidence="2" type="ORF">RT761_00483</name>
</gene>
<organism evidence="2 3">
    <name type="scientific">Atribacter laminatus</name>
    <dbReference type="NCBI Taxonomy" id="2847778"/>
    <lineage>
        <taxon>Bacteria</taxon>
        <taxon>Pseudomonadati</taxon>
        <taxon>Atribacterota</taxon>
        <taxon>Atribacteria</taxon>
        <taxon>Atribacterales</taxon>
        <taxon>Atribacteraceae</taxon>
        <taxon>Atribacter</taxon>
    </lineage>
</organism>
<dbReference type="SUPFAM" id="SSF53098">
    <property type="entry name" value="Ribonuclease H-like"/>
    <property type="match status" value="1"/>
</dbReference>
<dbReference type="PROSITE" id="PS50994">
    <property type="entry name" value="INTEGRASE"/>
    <property type="match status" value="1"/>
</dbReference>
<reference evidence="2 3" key="1">
    <citation type="journal article" date="2021" name="Nat. Commun.">
        <title>Isolation of a member of the candidate phylum Atribacteria reveals a unique cell membrane structure.</title>
        <authorList>
            <person name="Taiki K."/>
            <person name="Nobu M.K."/>
            <person name="Kusada H."/>
            <person name="Meng X.-Y."/>
            <person name="Hosoki N."/>
            <person name="Uematsu K."/>
            <person name="Yoshioka H."/>
            <person name="Kamagata Y."/>
            <person name="Tamaki H."/>
        </authorList>
    </citation>
    <scope>NUCLEOTIDE SEQUENCE [LARGE SCALE GENOMIC DNA]</scope>
    <source>
        <strain evidence="2 3">RT761</strain>
    </source>
</reference>
<evidence type="ECO:0000259" key="1">
    <source>
        <dbReference type="PROSITE" id="PS50994"/>
    </source>
</evidence>
<dbReference type="Pfam" id="PF00665">
    <property type="entry name" value="rve"/>
    <property type="match status" value="1"/>
</dbReference>
<dbReference type="GO" id="GO:0003676">
    <property type="term" value="F:nucleic acid binding"/>
    <property type="evidence" value="ECO:0007669"/>
    <property type="project" value="InterPro"/>
</dbReference>
<keyword evidence="3" id="KW-1185">Reference proteome</keyword>
<dbReference type="InterPro" id="IPR050900">
    <property type="entry name" value="Transposase_IS3/IS150/IS904"/>
</dbReference>
<sequence>MIFQFIHQHRSPFSVERMCNVLNVSVSGYYAFRKRKRSKREIDNEQLLVDIRVTFHAHRKRYGSPRITQWLRKEKGWSCSKNRVARLMKHHEIRATTHRRYRVTTDSNHQHPVADNRLNQNFLVECSNQVWVSDITYIPTQEGWLYLATILDLFSRKVVGWATSHSLSHDLVCMALQRAMQNRKAGPGLILHSDRGRQYVSFEFQNILTKHGFLPSMSRKGNCYDNACAESFFKTLKMELVYHERYQTRQEAHSSLFEYIEHFYNRVRLHSSLGYLSPEQFERRACLVAS</sequence>
<dbReference type="InterPro" id="IPR001584">
    <property type="entry name" value="Integrase_cat-core"/>
</dbReference>
<evidence type="ECO:0000313" key="3">
    <source>
        <dbReference type="Proteomes" id="UP000594463"/>
    </source>
</evidence>
<accession>A0A7T1AJW5</accession>
<dbReference type="EMBL" id="CP065383">
    <property type="protein sequence ID" value="QPM67282.1"/>
    <property type="molecule type" value="Genomic_DNA"/>
</dbReference>
<dbReference type="Pfam" id="PF13276">
    <property type="entry name" value="HTH_21"/>
    <property type="match status" value="1"/>
</dbReference>
<feature type="domain" description="Integrase catalytic" evidence="1">
    <location>
        <begin position="108"/>
        <end position="285"/>
    </location>
</feature>
<dbReference type="InterPro" id="IPR025948">
    <property type="entry name" value="HTH-like_dom"/>
</dbReference>
<evidence type="ECO:0000313" key="2">
    <source>
        <dbReference type="EMBL" id="QPM67282.1"/>
    </source>
</evidence>
<dbReference type="InterPro" id="IPR012337">
    <property type="entry name" value="RNaseH-like_sf"/>
</dbReference>
<dbReference type="PANTHER" id="PTHR46889:SF4">
    <property type="entry name" value="TRANSPOSASE INSO FOR INSERTION SEQUENCE ELEMENT IS911B-RELATED"/>
    <property type="match status" value="1"/>
</dbReference>
<dbReference type="InterPro" id="IPR048020">
    <property type="entry name" value="Transpos_IS3"/>
</dbReference>
<dbReference type="PANTHER" id="PTHR46889">
    <property type="entry name" value="TRANSPOSASE INSF FOR INSERTION SEQUENCE IS3B-RELATED"/>
    <property type="match status" value="1"/>
</dbReference>